<gene>
    <name evidence="1" type="ORF">NLG97_g3638</name>
</gene>
<keyword evidence="2" id="KW-1185">Reference proteome</keyword>
<proteinExistence type="predicted"/>
<sequence length="522" mass="59181">MDSINEVEYNVRKLQTRSVTLFPTRAKVWRDIKDISLKPGTNKITVIGFSPTVEEDSIRVEGSGTLAASITDIAVEPLPNREIFEDVYPEADSSSSEEESEAESYYDESDSEKEGRDLKSARKHLTELLDDLDIAKETVASATWRLKILDAHGQSVPGKKNIEIEQFLDSCKAQREKACAEQLEGIKRQRTIAEEVDDARSTVRLLERKERKEKSKARKEKEKQRKQLRKQRQLKAKERTKKNRAKTEQRKEEARIRMEREKFWPRYCYSVSITIEVNTFTPLTSRRSSVSSEVTIARDSGPHRKQADDSAAVDEDAAKFDLVISYVTGSAGWQPCYDLQMSTTDATGILCFDAQLRNMTSETWSNCAFTLSTSQTAFFERQSSIPTLPPWHIRIAPKTATVQANGILRSREEMSFYTQWQSWQKTAPMGEPRAQLFGVSDNLGQADVVTFGNRRHNEMRKLIHDEDVMRKQAQVATSNYYNPQQFNKPSGINTNTVGFGGFGAAPMLKPAGQIPIPTTIPM</sequence>
<name>A0ACC1QZE2_9HYPO</name>
<organism evidence="1 2">
    <name type="scientific">Lecanicillium saksenae</name>
    <dbReference type="NCBI Taxonomy" id="468837"/>
    <lineage>
        <taxon>Eukaryota</taxon>
        <taxon>Fungi</taxon>
        <taxon>Dikarya</taxon>
        <taxon>Ascomycota</taxon>
        <taxon>Pezizomycotina</taxon>
        <taxon>Sordariomycetes</taxon>
        <taxon>Hypocreomycetidae</taxon>
        <taxon>Hypocreales</taxon>
        <taxon>Cordycipitaceae</taxon>
        <taxon>Lecanicillium</taxon>
    </lineage>
</organism>
<reference evidence="1" key="1">
    <citation type="submission" date="2022-07" db="EMBL/GenBank/DDBJ databases">
        <title>Genome Sequence of Lecanicillium saksenae.</title>
        <authorList>
            <person name="Buettner E."/>
        </authorList>
    </citation>
    <scope>NUCLEOTIDE SEQUENCE</scope>
    <source>
        <strain evidence="1">VT-O1</strain>
    </source>
</reference>
<dbReference type="Proteomes" id="UP001148737">
    <property type="component" value="Unassembled WGS sequence"/>
</dbReference>
<evidence type="ECO:0000313" key="1">
    <source>
        <dbReference type="EMBL" id="KAJ3495091.1"/>
    </source>
</evidence>
<dbReference type="EMBL" id="JANAKD010000313">
    <property type="protein sequence ID" value="KAJ3495091.1"/>
    <property type="molecule type" value="Genomic_DNA"/>
</dbReference>
<evidence type="ECO:0000313" key="2">
    <source>
        <dbReference type="Proteomes" id="UP001148737"/>
    </source>
</evidence>
<protein>
    <submittedName>
        <fullName evidence="1">Uncharacterized protein</fullName>
    </submittedName>
</protein>
<comment type="caution">
    <text evidence="1">The sequence shown here is derived from an EMBL/GenBank/DDBJ whole genome shotgun (WGS) entry which is preliminary data.</text>
</comment>
<accession>A0ACC1QZE2</accession>